<name>A0A2B7WNU4_POLH7</name>
<sequence length="43" mass="4493">MATTYTIQPGDTMWAIANAHNVALDALIAANPQIPDPGMIQVG</sequence>
<dbReference type="Gene3D" id="3.10.350.10">
    <property type="entry name" value="LysM domain"/>
    <property type="match status" value="1"/>
</dbReference>
<accession>A0A2B7WNU4</accession>
<dbReference type="EMBL" id="PDNA01000298">
    <property type="protein sequence ID" value="PGG98292.1"/>
    <property type="molecule type" value="Genomic_DNA"/>
</dbReference>
<dbReference type="OrthoDB" id="76388at2759"/>
<reference evidence="2 3" key="1">
    <citation type="submission" date="2017-10" db="EMBL/GenBank/DDBJ databases">
        <title>Comparative genomics in systemic dimorphic fungi from Ajellomycetaceae.</title>
        <authorList>
            <person name="Munoz J.F."/>
            <person name="Mcewen J.G."/>
            <person name="Clay O.K."/>
            <person name="Cuomo C.A."/>
        </authorList>
    </citation>
    <scope>NUCLEOTIDE SEQUENCE [LARGE SCALE GENOMIC DNA]</scope>
    <source>
        <strain evidence="2 3">UAMH7299</strain>
    </source>
</reference>
<dbReference type="CDD" id="cd00118">
    <property type="entry name" value="LysM"/>
    <property type="match status" value="1"/>
</dbReference>
<protein>
    <recommendedName>
        <fullName evidence="1">LysM domain-containing protein</fullName>
    </recommendedName>
</protein>
<evidence type="ECO:0000313" key="2">
    <source>
        <dbReference type="EMBL" id="PGG98292.1"/>
    </source>
</evidence>
<feature type="domain" description="LysM" evidence="1">
    <location>
        <begin position="3"/>
        <end position="43"/>
    </location>
</feature>
<dbReference type="PROSITE" id="PS51782">
    <property type="entry name" value="LYSM"/>
    <property type="match status" value="1"/>
</dbReference>
<dbReference type="InterPro" id="IPR036779">
    <property type="entry name" value="LysM_dom_sf"/>
</dbReference>
<dbReference type="InterPro" id="IPR018392">
    <property type="entry name" value="LysM"/>
</dbReference>
<dbReference type="AlphaFoldDB" id="A0A2B7WNU4"/>
<evidence type="ECO:0000313" key="3">
    <source>
        <dbReference type="Proteomes" id="UP000224634"/>
    </source>
</evidence>
<dbReference type="SUPFAM" id="SSF54106">
    <property type="entry name" value="LysM domain"/>
    <property type="match status" value="1"/>
</dbReference>
<proteinExistence type="predicted"/>
<dbReference type="Pfam" id="PF01476">
    <property type="entry name" value="LysM"/>
    <property type="match status" value="1"/>
</dbReference>
<organism evidence="2 3">
    <name type="scientific">Polytolypa hystricis (strain UAMH7299)</name>
    <dbReference type="NCBI Taxonomy" id="1447883"/>
    <lineage>
        <taxon>Eukaryota</taxon>
        <taxon>Fungi</taxon>
        <taxon>Dikarya</taxon>
        <taxon>Ascomycota</taxon>
        <taxon>Pezizomycotina</taxon>
        <taxon>Eurotiomycetes</taxon>
        <taxon>Eurotiomycetidae</taxon>
        <taxon>Onygenales</taxon>
        <taxon>Onygenales incertae sedis</taxon>
        <taxon>Polytolypa</taxon>
    </lineage>
</organism>
<comment type="caution">
    <text evidence="2">The sequence shown here is derived from an EMBL/GenBank/DDBJ whole genome shotgun (WGS) entry which is preliminary data.</text>
</comment>
<dbReference type="Proteomes" id="UP000224634">
    <property type="component" value="Unassembled WGS sequence"/>
</dbReference>
<keyword evidence="3" id="KW-1185">Reference proteome</keyword>
<evidence type="ECO:0000259" key="1">
    <source>
        <dbReference type="PROSITE" id="PS51782"/>
    </source>
</evidence>
<dbReference type="SMART" id="SM00257">
    <property type="entry name" value="LysM"/>
    <property type="match status" value="1"/>
</dbReference>
<feature type="non-terminal residue" evidence="2">
    <location>
        <position position="43"/>
    </location>
</feature>
<gene>
    <name evidence="2" type="ORF">AJ80_09553</name>
</gene>